<name>A0A8S5SK31_9CAUD</name>
<keyword evidence="1" id="KW-0812">Transmembrane</keyword>
<protein>
    <submittedName>
        <fullName evidence="2">Uncharacterized protein</fullName>
    </submittedName>
</protein>
<reference evidence="2" key="1">
    <citation type="journal article" date="2021" name="Proc. Natl. Acad. Sci. U.S.A.">
        <title>A Catalog of Tens of Thousands of Viruses from Human Metagenomes Reveals Hidden Associations with Chronic Diseases.</title>
        <authorList>
            <person name="Tisza M.J."/>
            <person name="Buck C.B."/>
        </authorList>
    </citation>
    <scope>NUCLEOTIDE SEQUENCE</scope>
    <source>
        <strain evidence="2">CtFIm6</strain>
    </source>
</reference>
<proteinExistence type="predicted"/>
<feature type="transmembrane region" description="Helical" evidence="1">
    <location>
        <begin position="20"/>
        <end position="36"/>
    </location>
</feature>
<keyword evidence="1" id="KW-1133">Transmembrane helix</keyword>
<sequence length="85" mass="9581">MTIIKVKIIVTIRGQNVTMIYAKILSTTTVTMYPAAKLGNQSMLSSFLFWFCLCFTSIVITHNSRNCQAHNSTLATFVQHAQPKR</sequence>
<evidence type="ECO:0000256" key="1">
    <source>
        <dbReference type="SAM" id="Phobius"/>
    </source>
</evidence>
<organism evidence="2">
    <name type="scientific">Siphoviridae sp. ctFIm6</name>
    <dbReference type="NCBI Taxonomy" id="2827818"/>
    <lineage>
        <taxon>Viruses</taxon>
        <taxon>Duplodnaviria</taxon>
        <taxon>Heunggongvirae</taxon>
        <taxon>Uroviricota</taxon>
        <taxon>Caudoviricetes</taxon>
    </lineage>
</organism>
<accession>A0A8S5SK31</accession>
<keyword evidence="1" id="KW-0472">Membrane</keyword>
<dbReference type="EMBL" id="BK032608">
    <property type="protein sequence ID" value="DAF51039.1"/>
    <property type="molecule type" value="Genomic_DNA"/>
</dbReference>
<feature type="transmembrane region" description="Helical" evidence="1">
    <location>
        <begin position="42"/>
        <end position="60"/>
    </location>
</feature>
<evidence type="ECO:0000313" key="2">
    <source>
        <dbReference type="EMBL" id="DAF51039.1"/>
    </source>
</evidence>